<accession>A0A1H2PPC1</accession>
<keyword evidence="2" id="KW-1185">Reference proteome</keyword>
<evidence type="ECO:0000313" key="1">
    <source>
        <dbReference type="EMBL" id="SDV48563.1"/>
    </source>
</evidence>
<gene>
    <name evidence="1" type="ORF">SAMN05216551_105193</name>
</gene>
<evidence type="ECO:0000313" key="2">
    <source>
        <dbReference type="Proteomes" id="UP000243719"/>
    </source>
</evidence>
<dbReference type="RefSeq" id="WP_091907763.1">
    <property type="nucleotide sequence ID" value="NZ_FNLO01000005.1"/>
</dbReference>
<dbReference type="EMBL" id="FNLO01000005">
    <property type="protein sequence ID" value="SDV48563.1"/>
    <property type="molecule type" value="Genomic_DNA"/>
</dbReference>
<reference evidence="2" key="1">
    <citation type="submission" date="2016-09" db="EMBL/GenBank/DDBJ databases">
        <authorList>
            <person name="Varghese N."/>
            <person name="Submissions S."/>
        </authorList>
    </citation>
    <scope>NUCLEOTIDE SEQUENCE [LARGE SCALE GENOMIC DNA]</scope>
    <source>
        <strain evidence="2">JS23</strain>
    </source>
</reference>
<dbReference type="Proteomes" id="UP000243719">
    <property type="component" value="Unassembled WGS sequence"/>
</dbReference>
<name>A0A1H2PPC1_9BURK</name>
<organism evidence="1 2">
    <name type="scientific">Chitinasiproducens palmae</name>
    <dbReference type="NCBI Taxonomy" id="1770053"/>
    <lineage>
        <taxon>Bacteria</taxon>
        <taxon>Pseudomonadati</taxon>
        <taxon>Pseudomonadota</taxon>
        <taxon>Betaproteobacteria</taxon>
        <taxon>Burkholderiales</taxon>
        <taxon>Burkholderiaceae</taxon>
        <taxon>Chitinasiproducens</taxon>
    </lineage>
</organism>
<dbReference type="AlphaFoldDB" id="A0A1H2PPC1"/>
<protein>
    <submittedName>
        <fullName evidence="1">Uncharacterized protein</fullName>
    </submittedName>
</protein>
<sequence>MASTRHTNFDDAQIGTDSRQYDHFVFGVGTSGVPAWGGSTYGLQHFSPLQLDCPTSQRVLDGGAAKTKHSPLKRQLSSFFRRFRHDERNDIEQDEVAENAATRVAA</sequence>
<proteinExistence type="predicted"/>